<feature type="domain" description="SGNH hydrolase-type esterase" evidence="2">
    <location>
        <begin position="220"/>
        <end position="383"/>
    </location>
</feature>
<accession>A0AB38A5Y9</accession>
<proteinExistence type="predicted"/>
<name>A0AB38A5Y9_9ACTN</name>
<dbReference type="InterPro" id="IPR013830">
    <property type="entry name" value="SGNH_hydro"/>
</dbReference>
<gene>
    <name evidence="3" type="ORF">SAMN04489746_0364</name>
</gene>
<feature type="compositionally biased region" description="Basic and acidic residues" evidence="1">
    <location>
        <begin position="88"/>
        <end position="103"/>
    </location>
</feature>
<evidence type="ECO:0000313" key="4">
    <source>
        <dbReference type="Proteomes" id="UP000183687"/>
    </source>
</evidence>
<comment type="caution">
    <text evidence="3">The sequence shown here is derived from an EMBL/GenBank/DDBJ whole genome shotgun (WGS) entry which is preliminary data.</text>
</comment>
<evidence type="ECO:0000259" key="2">
    <source>
        <dbReference type="Pfam" id="PF13472"/>
    </source>
</evidence>
<reference evidence="3 4" key="1">
    <citation type="submission" date="2016-10" db="EMBL/GenBank/DDBJ databases">
        <authorList>
            <person name="Varghese N."/>
            <person name="Submissions S."/>
        </authorList>
    </citation>
    <scope>NUCLEOTIDE SEQUENCE [LARGE SCALE GENOMIC DNA]</scope>
    <source>
        <strain evidence="3 4">DSM 20586</strain>
    </source>
</reference>
<dbReference type="Gene3D" id="3.40.50.1110">
    <property type="entry name" value="SGNH hydrolase"/>
    <property type="match status" value="1"/>
</dbReference>
<dbReference type="InterPro" id="IPR036514">
    <property type="entry name" value="SGNH_hydro_sf"/>
</dbReference>
<evidence type="ECO:0000313" key="3">
    <source>
        <dbReference type="EMBL" id="SEB48279.1"/>
    </source>
</evidence>
<dbReference type="Proteomes" id="UP000183687">
    <property type="component" value="Unassembled WGS sequence"/>
</dbReference>
<dbReference type="Gene3D" id="2.60.120.260">
    <property type="entry name" value="Galactose-binding domain-like"/>
    <property type="match status" value="1"/>
</dbReference>
<feature type="region of interest" description="Disordered" evidence="1">
    <location>
        <begin position="88"/>
        <end position="130"/>
    </location>
</feature>
<organism evidence="3 4">
    <name type="scientific">Atopobium minutum</name>
    <dbReference type="NCBI Taxonomy" id="1381"/>
    <lineage>
        <taxon>Bacteria</taxon>
        <taxon>Bacillati</taxon>
        <taxon>Actinomycetota</taxon>
        <taxon>Coriobacteriia</taxon>
        <taxon>Coriobacteriales</taxon>
        <taxon>Atopobiaceae</taxon>
        <taxon>Atopobium</taxon>
    </lineage>
</organism>
<sequence length="455" mass="49474">MDSSWICAPAEAFLHGCLEVQAHSDGWVCPQRFLPEQRAVLESCLAWHPGLYKQMAACTSGVTLEFITDASLVAIDLRFGEEPAGTIRSRELVQSHDEQRKQQVLDGASSTSDASNVSSTSNASNTNNADAVGTQVFDGVSYEVNGKHKGMLFASLQDKQTTQVHIALPTSSVSEPALFELRKPVRVKVFLPALRSCEVRTIACNGTQLEPLAKKEQLLVLGDSITQGFVCGDPAYAWAHQVAQKTKLDLLNQGIGGQVFLPESFQGFSAHPKFVPQVIVVALGVNYRYEACVASHVYADIRRFFATLHTLWPCVPTYVLTPLWHQDGPYLTHPKSCFGQVSEFIQQAVAAYSNMVMVDGAHVLDEDERLLADGFEHPNKAGHTQIAQNLSAYLCSREHSSKGQEGQTLSTPAVGHAPVAMKPIAASDASAVTKHVSRQAIAQPPADVEQMGFEF</sequence>
<dbReference type="RefSeq" id="WP_002563457.1">
    <property type="nucleotide sequence ID" value="NZ_CALJSN010000006.1"/>
</dbReference>
<dbReference type="CDD" id="cd00229">
    <property type="entry name" value="SGNH_hydrolase"/>
    <property type="match status" value="1"/>
</dbReference>
<dbReference type="Pfam" id="PF13472">
    <property type="entry name" value="Lipase_GDSL_2"/>
    <property type="match status" value="1"/>
</dbReference>
<evidence type="ECO:0000256" key="1">
    <source>
        <dbReference type="SAM" id="MobiDB-lite"/>
    </source>
</evidence>
<dbReference type="AlphaFoldDB" id="A0AB38A5Y9"/>
<dbReference type="SUPFAM" id="SSF52266">
    <property type="entry name" value="SGNH hydrolase"/>
    <property type="match status" value="1"/>
</dbReference>
<feature type="compositionally biased region" description="Low complexity" evidence="1">
    <location>
        <begin position="108"/>
        <end position="130"/>
    </location>
</feature>
<protein>
    <submittedName>
        <fullName evidence="3">Lysophospholipase L1</fullName>
    </submittedName>
</protein>
<dbReference type="EMBL" id="FNSH01000001">
    <property type="protein sequence ID" value="SEB48279.1"/>
    <property type="molecule type" value="Genomic_DNA"/>
</dbReference>